<feature type="compositionally biased region" description="Basic and acidic residues" evidence="1">
    <location>
        <begin position="58"/>
        <end position="68"/>
    </location>
</feature>
<feature type="compositionally biased region" description="Basic residues" evidence="1">
    <location>
        <begin position="21"/>
        <end position="34"/>
    </location>
</feature>
<dbReference type="EMBL" id="CM009750">
    <property type="protein sequence ID" value="PUZ68697.1"/>
    <property type="molecule type" value="Genomic_DNA"/>
</dbReference>
<protein>
    <submittedName>
        <fullName evidence="2">Uncharacterized protein</fullName>
    </submittedName>
</protein>
<reference evidence="2 3" key="1">
    <citation type="submission" date="2018-04" db="EMBL/GenBank/DDBJ databases">
        <title>WGS assembly of Panicum hallii var. hallii HAL2.</title>
        <authorList>
            <person name="Lovell J."/>
            <person name="Jenkins J."/>
            <person name="Lowry D."/>
            <person name="Mamidi S."/>
            <person name="Sreedasyam A."/>
            <person name="Weng X."/>
            <person name="Barry K."/>
            <person name="Bonette J."/>
            <person name="Campitelli B."/>
            <person name="Daum C."/>
            <person name="Gordon S."/>
            <person name="Gould B."/>
            <person name="Lipzen A."/>
            <person name="MacQueen A."/>
            <person name="Palacio-Mejia J."/>
            <person name="Plott C."/>
            <person name="Shakirov E."/>
            <person name="Shu S."/>
            <person name="Yoshinaga Y."/>
            <person name="Zane M."/>
            <person name="Rokhsar D."/>
            <person name="Grimwood J."/>
            <person name="Schmutz J."/>
            <person name="Juenger T."/>
        </authorList>
    </citation>
    <scope>NUCLEOTIDE SEQUENCE [LARGE SCALE GENOMIC DNA]</scope>
    <source>
        <strain evidence="3">cv. HAL2</strain>
    </source>
</reference>
<accession>A0A2T7ELI2</accession>
<proteinExistence type="predicted"/>
<evidence type="ECO:0000313" key="2">
    <source>
        <dbReference type="EMBL" id="PUZ68697.1"/>
    </source>
</evidence>
<name>A0A2T7ELI2_9POAL</name>
<feature type="compositionally biased region" description="Basic residues" evidence="1">
    <location>
        <begin position="44"/>
        <end position="57"/>
    </location>
</feature>
<dbReference type="Gramene" id="PUZ68697">
    <property type="protein sequence ID" value="PUZ68697"/>
    <property type="gene ID" value="GQ55_2G050000"/>
</dbReference>
<evidence type="ECO:0000313" key="3">
    <source>
        <dbReference type="Proteomes" id="UP000244336"/>
    </source>
</evidence>
<gene>
    <name evidence="2" type="ORF">GQ55_2G050000</name>
</gene>
<organism evidence="2 3">
    <name type="scientific">Panicum hallii var. hallii</name>
    <dbReference type="NCBI Taxonomy" id="1504633"/>
    <lineage>
        <taxon>Eukaryota</taxon>
        <taxon>Viridiplantae</taxon>
        <taxon>Streptophyta</taxon>
        <taxon>Embryophyta</taxon>
        <taxon>Tracheophyta</taxon>
        <taxon>Spermatophyta</taxon>
        <taxon>Magnoliopsida</taxon>
        <taxon>Liliopsida</taxon>
        <taxon>Poales</taxon>
        <taxon>Poaceae</taxon>
        <taxon>PACMAD clade</taxon>
        <taxon>Panicoideae</taxon>
        <taxon>Panicodae</taxon>
        <taxon>Paniceae</taxon>
        <taxon>Panicinae</taxon>
        <taxon>Panicum</taxon>
        <taxon>Panicum sect. Panicum</taxon>
    </lineage>
</organism>
<dbReference type="Proteomes" id="UP000244336">
    <property type="component" value="Chromosome 2"/>
</dbReference>
<keyword evidence="3" id="KW-1185">Reference proteome</keyword>
<feature type="compositionally biased region" description="Polar residues" evidence="1">
    <location>
        <begin position="1"/>
        <end position="16"/>
    </location>
</feature>
<feature type="region of interest" description="Disordered" evidence="1">
    <location>
        <begin position="1"/>
        <end position="88"/>
    </location>
</feature>
<sequence>MPGSCSQMTARTTTTAPRGHPQLRRRAGPRRCRGAPRTGLHLLHQLRRAPRRGHHGPVLRDAEPEDLRGRRRWAQGRHGPTCLGHAVP</sequence>
<evidence type="ECO:0000256" key="1">
    <source>
        <dbReference type="SAM" id="MobiDB-lite"/>
    </source>
</evidence>
<dbReference type="AlphaFoldDB" id="A0A2T7ELI2"/>